<accession>A0A0S2HW96</accession>
<dbReference type="Pfam" id="PF23019">
    <property type="entry name" value="DUF7033"/>
    <property type="match status" value="1"/>
</dbReference>
<reference evidence="2 3" key="1">
    <citation type="submission" date="2015-11" db="EMBL/GenBank/DDBJ databases">
        <title>Description and complete genome sequence of a novel strain predominating in hypersaline microbial mats and representing a new family of the Bacteriodetes phylum.</title>
        <authorList>
            <person name="Spring S."/>
            <person name="Bunk B."/>
            <person name="Sproer C."/>
            <person name="Klenk H.-P."/>
        </authorList>
    </citation>
    <scope>NUCLEOTIDE SEQUENCE [LARGE SCALE GENOMIC DNA]</scope>
    <source>
        <strain evidence="2 3">L21-Spi-D4</strain>
    </source>
</reference>
<feature type="domain" description="DUF7033" evidence="1">
    <location>
        <begin position="96"/>
        <end position="183"/>
    </location>
</feature>
<evidence type="ECO:0000313" key="3">
    <source>
        <dbReference type="Proteomes" id="UP000064893"/>
    </source>
</evidence>
<organism evidence="2 3">
    <name type="scientific">Salinivirga cyanobacteriivorans</name>
    <dbReference type="NCBI Taxonomy" id="1307839"/>
    <lineage>
        <taxon>Bacteria</taxon>
        <taxon>Pseudomonadati</taxon>
        <taxon>Bacteroidota</taxon>
        <taxon>Bacteroidia</taxon>
        <taxon>Bacteroidales</taxon>
        <taxon>Salinivirgaceae</taxon>
        <taxon>Salinivirga</taxon>
    </lineage>
</organism>
<dbReference type="InterPro" id="IPR054297">
    <property type="entry name" value="DUF7033"/>
</dbReference>
<dbReference type="CDD" id="cd10931">
    <property type="entry name" value="CE4_u7"/>
    <property type="match status" value="1"/>
</dbReference>
<evidence type="ECO:0000313" key="2">
    <source>
        <dbReference type="EMBL" id="ALO14305.1"/>
    </source>
</evidence>
<dbReference type="KEGG" id="blq:L21SP5_00633"/>
<dbReference type="STRING" id="1307839.L21SP5_00633"/>
<dbReference type="AlphaFoldDB" id="A0A0S2HW96"/>
<dbReference type="Gene3D" id="3.20.20.370">
    <property type="entry name" value="Glycoside hydrolase/deacetylase"/>
    <property type="match status" value="1"/>
</dbReference>
<dbReference type="Proteomes" id="UP000064893">
    <property type="component" value="Chromosome"/>
</dbReference>
<keyword evidence="3" id="KW-1185">Reference proteome</keyword>
<dbReference type="RefSeq" id="WP_057951864.1">
    <property type="nucleotide sequence ID" value="NZ_CP013118.1"/>
</dbReference>
<sequence>MLTIYTHKKSNRLLYTLDFIFKERFDVDYKVTTDANEFRAELGPRLNYSMENFKDISLNIFPVLLLFQEDVTEHKVVVKEWDGVKVFYNVNKGDFPFDVFAATFFMISRYEEYLYAKKDRYGRYDPRNSLAWKNEFLYEPVVNIWLNRLGDALKDRFPDLPLKKASYSFQPTIDVDNAWAYLHKGFLRTTGGLAMNMVQQRFHNYGHRLKVLMGMERDPYDNYDEIDRIHAKYDLKPYIFFLLGNYGGYDRAVSHKNKFFRQLVHNYSEKAIVGIHASFASSQNSRHLAEEIEALDEITEKEVRCNRFHYIKFKMPDSYEKLVEQGITKDFSMGYPSRPGFRAGYAGSFKFFNLKANKITNLRIYPFHLMDATLNFYSKHNPHEAYAKCEEIIDKVKDVGGTLMTVWHNESFSDISPWKGWDTIYERMVDYAVPKD</sequence>
<dbReference type="OrthoDB" id="5573484at2"/>
<dbReference type="EMBL" id="CP013118">
    <property type="protein sequence ID" value="ALO14305.1"/>
    <property type="molecule type" value="Genomic_DNA"/>
</dbReference>
<protein>
    <recommendedName>
        <fullName evidence="1">DUF7033 domain-containing protein</fullName>
    </recommendedName>
</protein>
<name>A0A0S2HW96_9BACT</name>
<evidence type="ECO:0000259" key="1">
    <source>
        <dbReference type="Pfam" id="PF23019"/>
    </source>
</evidence>
<gene>
    <name evidence="2" type="ORF">L21SP5_00633</name>
</gene>
<proteinExistence type="predicted"/>